<proteinExistence type="predicted"/>
<organism evidence="6 7">
    <name type="scientific">Thalassotalea insulae</name>
    <dbReference type="NCBI Taxonomy" id="2056778"/>
    <lineage>
        <taxon>Bacteria</taxon>
        <taxon>Pseudomonadati</taxon>
        <taxon>Pseudomonadota</taxon>
        <taxon>Gammaproteobacteria</taxon>
        <taxon>Alteromonadales</taxon>
        <taxon>Colwelliaceae</taxon>
        <taxon>Thalassotalea</taxon>
    </lineage>
</organism>
<evidence type="ECO:0000259" key="5">
    <source>
        <dbReference type="PROSITE" id="PS50977"/>
    </source>
</evidence>
<feature type="DNA-binding region" description="H-T-H motif" evidence="4">
    <location>
        <begin position="31"/>
        <end position="50"/>
    </location>
</feature>
<dbReference type="EMBL" id="BSST01000001">
    <property type="protein sequence ID" value="GLX78255.1"/>
    <property type="molecule type" value="Genomic_DNA"/>
</dbReference>
<dbReference type="PROSITE" id="PS50977">
    <property type="entry name" value="HTH_TETR_2"/>
    <property type="match status" value="1"/>
</dbReference>
<keyword evidence="7" id="KW-1185">Reference proteome</keyword>
<dbReference type="PANTHER" id="PTHR30055:SF234">
    <property type="entry name" value="HTH-TYPE TRANSCRIPTIONAL REGULATOR BETI"/>
    <property type="match status" value="1"/>
</dbReference>
<dbReference type="RefSeq" id="WP_284244142.1">
    <property type="nucleotide sequence ID" value="NZ_BSST01000001.1"/>
</dbReference>
<comment type="caution">
    <text evidence="6">The sequence shown here is derived from an EMBL/GenBank/DDBJ whole genome shotgun (WGS) entry which is preliminary data.</text>
</comment>
<dbReference type="Proteomes" id="UP001157186">
    <property type="component" value="Unassembled WGS sequence"/>
</dbReference>
<evidence type="ECO:0000313" key="6">
    <source>
        <dbReference type="EMBL" id="GLX78255.1"/>
    </source>
</evidence>
<dbReference type="SUPFAM" id="SSF46689">
    <property type="entry name" value="Homeodomain-like"/>
    <property type="match status" value="1"/>
</dbReference>
<evidence type="ECO:0000256" key="4">
    <source>
        <dbReference type="PROSITE-ProRule" id="PRU00335"/>
    </source>
</evidence>
<dbReference type="Pfam" id="PF00440">
    <property type="entry name" value="TetR_N"/>
    <property type="match status" value="1"/>
</dbReference>
<dbReference type="PRINTS" id="PR00455">
    <property type="entry name" value="HTHTETR"/>
</dbReference>
<dbReference type="InterPro" id="IPR050109">
    <property type="entry name" value="HTH-type_TetR-like_transc_reg"/>
</dbReference>
<keyword evidence="1" id="KW-0805">Transcription regulation</keyword>
<gene>
    <name evidence="6" type="ORF">tinsulaeT_15950</name>
</gene>
<evidence type="ECO:0000256" key="1">
    <source>
        <dbReference type="ARBA" id="ARBA00023015"/>
    </source>
</evidence>
<name>A0ABQ6GQK8_9GAMM</name>
<dbReference type="InterPro" id="IPR009057">
    <property type="entry name" value="Homeodomain-like_sf"/>
</dbReference>
<accession>A0ABQ6GQK8</accession>
<protein>
    <submittedName>
        <fullName evidence="6">TetR family transcriptional regulator</fullName>
    </submittedName>
</protein>
<evidence type="ECO:0000256" key="2">
    <source>
        <dbReference type="ARBA" id="ARBA00023125"/>
    </source>
</evidence>
<sequence>MPKKIDHDAYRIELAQNAIPLFSQYGYSGLGMRKIADELGISKSALYHYFPTKKALFHACTDLITQFDMPDNELAVANSSNGKLQQLMQIIKEIEPTFPGEMSLLFDYLRGRSPQDIAEDDSMCLANQRYEKLIAQFVSQEDNQPVLCLLMGTLLMRYFNGAQTDFSEIESWLSKKL</sequence>
<feature type="domain" description="HTH tetR-type" evidence="5">
    <location>
        <begin position="8"/>
        <end position="68"/>
    </location>
</feature>
<dbReference type="InterPro" id="IPR001647">
    <property type="entry name" value="HTH_TetR"/>
</dbReference>
<reference evidence="6 7" key="1">
    <citation type="submission" date="2023-03" db="EMBL/GenBank/DDBJ databases">
        <title>Draft genome sequence of Thalassotalea insulae KCTC 62186T.</title>
        <authorList>
            <person name="Sawabe T."/>
        </authorList>
    </citation>
    <scope>NUCLEOTIDE SEQUENCE [LARGE SCALE GENOMIC DNA]</scope>
    <source>
        <strain evidence="6 7">KCTC 62186</strain>
    </source>
</reference>
<evidence type="ECO:0000313" key="7">
    <source>
        <dbReference type="Proteomes" id="UP001157186"/>
    </source>
</evidence>
<dbReference type="Gene3D" id="1.10.357.10">
    <property type="entry name" value="Tetracycline Repressor, domain 2"/>
    <property type="match status" value="1"/>
</dbReference>
<dbReference type="PANTHER" id="PTHR30055">
    <property type="entry name" value="HTH-TYPE TRANSCRIPTIONAL REGULATOR RUTR"/>
    <property type="match status" value="1"/>
</dbReference>
<keyword evidence="2 4" id="KW-0238">DNA-binding</keyword>
<evidence type="ECO:0000256" key="3">
    <source>
        <dbReference type="ARBA" id="ARBA00023163"/>
    </source>
</evidence>
<keyword evidence="3" id="KW-0804">Transcription</keyword>